<evidence type="ECO:0000313" key="6">
    <source>
        <dbReference type="EMBL" id="KAH9596827.1"/>
    </source>
</evidence>
<dbReference type="GO" id="GO:0031267">
    <property type="term" value="F:small GTPase binding"/>
    <property type="evidence" value="ECO:0007669"/>
    <property type="project" value="TreeGrafter"/>
</dbReference>
<dbReference type="CTD" id="24593280"/>
<dbReference type="Gene3D" id="3.80.10.10">
    <property type="entry name" value="Ribonuclease Inhibitor"/>
    <property type="match status" value="1"/>
</dbReference>
<dbReference type="GO" id="GO:0048471">
    <property type="term" value="C:perinuclear region of cytoplasm"/>
    <property type="evidence" value="ECO:0007669"/>
    <property type="project" value="TreeGrafter"/>
</dbReference>
<dbReference type="GO" id="GO:0005096">
    <property type="term" value="F:GTPase activator activity"/>
    <property type="evidence" value="ECO:0007669"/>
    <property type="project" value="UniProtKB-KW"/>
</dbReference>
<keyword evidence="3" id="KW-0677">Repeat</keyword>
<dbReference type="InterPro" id="IPR001611">
    <property type="entry name" value="Leu-rich_rpt"/>
</dbReference>
<dbReference type="KEGG" id="shx:MS3_00002378"/>
<dbReference type="GeneID" id="24593280"/>
<feature type="compositionally biased region" description="Basic and acidic residues" evidence="4">
    <location>
        <begin position="531"/>
        <end position="543"/>
    </location>
</feature>
<dbReference type="SMART" id="SM00368">
    <property type="entry name" value="LRR_RI"/>
    <property type="match status" value="8"/>
</dbReference>
<evidence type="ECO:0000256" key="1">
    <source>
        <dbReference type="ARBA" id="ARBA00022468"/>
    </source>
</evidence>
<reference evidence="6" key="2">
    <citation type="journal article" date="2019" name="Gigascience">
        <title>High-quality Schistosoma haematobium genome achieved by single-molecule and long-range sequencing.</title>
        <authorList>
            <person name="Stroehlein A.J."/>
            <person name="Korhonen P.K."/>
            <person name="Chong T.M."/>
            <person name="Lim Y.L."/>
            <person name="Chan K.G."/>
            <person name="Webster B."/>
            <person name="Rollinson D."/>
            <person name="Brindley P.J."/>
            <person name="Gasser R.B."/>
            <person name="Young N.D."/>
        </authorList>
    </citation>
    <scope>NUCLEOTIDE SEQUENCE</scope>
</reference>
<feature type="transmembrane region" description="Helical" evidence="5">
    <location>
        <begin position="110"/>
        <end position="130"/>
    </location>
</feature>
<dbReference type="PANTHER" id="PTHR24113:SF12">
    <property type="entry name" value="RAN GTPASE-ACTIVATING PROTEIN 1"/>
    <property type="match status" value="1"/>
</dbReference>
<dbReference type="EMBL" id="AMPZ03000001">
    <property type="protein sequence ID" value="KAH9596827.1"/>
    <property type="molecule type" value="Genomic_DNA"/>
</dbReference>
<keyword evidence="5" id="KW-0472">Membrane</keyword>
<feature type="region of interest" description="Disordered" evidence="4">
    <location>
        <begin position="485"/>
        <end position="548"/>
    </location>
</feature>
<dbReference type="GO" id="GO:0005829">
    <property type="term" value="C:cytosol"/>
    <property type="evidence" value="ECO:0007669"/>
    <property type="project" value="TreeGrafter"/>
</dbReference>
<evidence type="ECO:0000256" key="4">
    <source>
        <dbReference type="SAM" id="MobiDB-lite"/>
    </source>
</evidence>
<keyword evidence="5" id="KW-1133">Transmembrane helix</keyword>
<dbReference type="InterPro" id="IPR027038">
    <property type="entry name" value="RanGap"/>
</dbReference>
<dbReference type="SUPFAM" id="SSF52047">
    <property type="entry name" value="RNI-like"/>
    <property type="match status" value="1"/>
</dbReference>
<dbReference type="PANTHER" id="PTHR24113">
    <property type="entry name" value="RAN GTPASE-ACTIVATING PROTEIN 1"/>
    <property type="match status" value="1"/>
</dbReference>
<reference evidence="6" key="4">
    <citation type="journal article" date="2022" name="PLoS Pathog.">
        <title>Chromosome-level genome of Schistosoma haematobium underpins genome-wide explorations of molecular variation.</title>
        <authorList>
            <person name="Stroehlein A.J."/>
            <person name="Korhonen P.K."/>
            <person name="Lee V.V."/>
            <person name="Ralph S.A."/>
            <person name="Mentink-Kane M."/>
            <person name="You H."/>
            <person name="McManus D.P."/>
            <person name="Tchuente L.T."/>
            <person name="Stothard J.R."/>
            <person name="Kaur P."/>
            <person name="Dudchenko O."/>
            <person name="Aiden E.L."/>
            <person name="Yang B."/>
            <person name="Yang H."/>
            <person name="Emery A.M."/>
            <person name="Webster B.L."/>
            <person name="Brindley P.J."/>
            <person name="Rollinson D."/>
            <person name="Chang B.C.H."/>
            <person name="Gasser R.B."/>
            <person name="Young N.D."/>
        </authorList>
    </citation>
    <scope>NUCLEOTIDE SEQUENCE</scope>
</reference>
<protein>
    <submittedName>
        <fullName evidence="6">Ran GTPase-activating protein 1</fullName>
    </submittedName>
</protein>
<accession>A0A922M058</accession>
<proteinExistence type="predicted"/>
<dbReference type="Pfam" id="PF13516">
    <property type="entry name" value="LRR_6"/>
    <property type="match status" value="1"/>
</dbReference>
<evidence type="ECO:0000256" key="3">
    <source>
        <dbReference type="ARBA" id="ARBA00022737"/>
    </source>
</evidence>
<gene>
    <name evidence="6" type="primary">RANGAP1_1</name>
    <name evidence="6" type="ORF">MS3_00002378</name>
</gene>
<keyword evidence="5" id="KW-0812">Transmembrane</keyword>
<reference evidence="6" key="3">
    <citation type="submission" date="2021-06" db="EMBL/GenBank/DDBJ databases">
        <title>Chromosome-level genome assembly for S. haematobium.</title>
        <authorList>
            <person name="Stroehlein A.J."/>
        </authorList>
    </citation>
    <scope>NUCLEOTIDE SEQUENCE</scope>
</reference>
<dbReference type="GO" id="GO:0005634">
    <property type="term" value="C:nucleus"/>
    <property type="evidence" value="ECO:0007669"/>
    <property type="project" value="TreeGrafter"/>
</dbReference>
<keyword evidence="2" id="KW-0433">Leucine-rich repeat</keyword>
<dbReference type="AlphaFoldDB" id="A0A922M058"/>
<name>A0A922M058_SCHHA</name>
<keyword evidence="1" id="KW-0343">GTPase activation</keyword>
<dbReference type="RefSeq" id="XP_035587478.2">
    <property type="nucleotide sequence ID" value="XM_035732462.2"/>
</dbReference>
<evidence type="ECO:0000256" key="5">
    <source>
        <dbReference type="SAM" id="Phobius"/>
    </source>
</evidence>
<dbReference type="InterPro" id="IPR032675">
    <property type="entry name" value="LRR_dom_sf"/>
</dbReference>
<evidence type="ECO:0000256" key="2">
    <source>
        <dbReference type="ARBA" id="ARBA00022614"/>
    </source>
</evidence>
<evidence type="ECO:0000313" key="7">
    <source>
        <dbReference type="Proteomes" id="UP000471633"/>
    </source>
</evidence>
<comment type="caution">
    <text evidence="6">The sequence shown here is derived from an EMBL/GenBank/DDBJ whole genome shotgun (WGS) entry which is preliminary data.</text>
</comment>
<organism evidence="6 7">
    <name type="scientific">Schistosoma haematobium</name>
    <name type="common">Blood fluke</name>
    <dbReference type="NCBI Taxonomy" id="6185"/>
    <lineage>
        <taxon>Eukaryota</taxon>
        <taxon>Metazoa</taxon>
        <taxon>Spiralia</taxon>
        <taxon>Lophotrochozoa</taxon>
        <taxon>Platyhelminthes</taxon>
        <taxon>Trematoda</taxon>
        <taxon>Digenea</taxon>
        <taxon>Strigeidida</taxon>
        <taxon>Schistosomatoidea</taxon>
        <taxon>Schistosomatidae</taxon>
        <taxon>Schistosoma</taxon>
    </lineage>
</organism>
<reference evidence="6" key="1">
    <citation type="journal article" date="2012" name="Nat. Genet.">
        <title>Whole-genome sequence of Schistosoma haematobium.</title>
        <authorList>
            <person name="Young N.D."/>
            <person name="Jex A.R."/>
            <person name="Li B."/>
            <person name="Liu S."/>
            <person name="Yang L."/>
            <person name="Xiong Z."/>
            <person name="Li Y."/>
            <person name="Cantacessi C."/>
            <person name="Hall R.S."/>
            <person name="Xu X."/>
            <person name="Chen F."/>
            <person name="Wu X."/>
            <person name="Zerlotini A."/>
            <person name="Oliveira G."/>
            <person name="Hofmann A."/>
            <person name="Zhang G."/>
            <person name="Fang X."/>
            <person name="Kang Y."/>
            <person name="Campbell B.E."/>
            <person name="Loukas A."/>
            <person name="Ranganathan S."/>
            <person name="Rollinson D."/>
            <person name="Rinaldi G."/>
            <person name="Brindley P.J."/>
            <person name="Yang H."/>
            <person name="Wang J."/>
            <person name="Wang J."/>
            <person name="Gasser R.B."/>
        </authorList>
    </citation>
    <scope>NUCLEOTIDE SEQUENCE</scope>
</reference>
<feature type="compositionally biased region" description="Acidic residues" evidence="4">
    <location>
        <begin position="486"/>
        <end position="517"/>
    </location>
</feature>
<dbReference type="GO" id="GO:0006913">
    <property type="term" value="P:nucleocytoplasmic transport"/>
    <property type="evidence" value="ECO:0007669"/>
    <property type="project" value="TreeGrafter"/>
</dbReference>
<keyword evidence="7" id="KW-1185">Reference proteome</keyword>
<sequence length="873" mass="96067">MHRKHAAKPHYLYLWHMGSVDFMRGLKKASATHLSDTMVVVLNGYNGWTVSFANHALKLDKAADANAIVSALASNLNAECLNLSGNTLGIDAARPIGIALEKNRFIKRCLFNDLFTAGLFSSTVGLLLMISDQQTLSILCRQLFINTCTLLMMVVVVLEVSSPYSRTVLTFVLRILTLILVDRCSDDSGFMRFASRRLKSEIAPALKYLSNGLMASKSQIIELDLSDNAFGPNGIVGITDLLASNTCHTLEVLRMNNQGLGHEGCRYLAEALEKGRCLSKNQGLLLKIFSGGRNRLENVGAQMLSKVFCDMGSLEELSLYQNGIGIHGVDGILSLVKIIKSNPNLRVLNLSDNSLTPRGAEAIARVLPSVVNLEELYLSDCILRSTGVKALASAFEDPDITPNLRVLNLTGNEIKLSAGINLILSLGNKSHLELLDLNANEFGRSGVRSIIQTLDSVGLLHTLPNPNDKEDSSNKSVTEESYLWAFDEDQGSDQEDEDDETNEGEGEEDDNENAEDDDSRRSQYGDDDDERENHTDITSDQKESSGVNFSFREAFSKIGTIGGGCLTPQNENIQINKPGPFGKQSFGLFSGISPQNTDTTDAGVIRSKLWPSSGLGNLFNFGDNANAKRNLFSPPILSNKAVGQVVDEKKLDEDKLRQLLNDALCNPKQEMSRNRLIDFLGSTEYFKQPPIHPIIMLCSQTASPENIVRLSLALSRSVICQTNSVSGAIMQLAIGLLASVFTDVYKKNRDNHRISCAINCLLVYLGAIKPEKDSDDWVDCSLTTTTNNNNSVKFNIQHYLRLTKTLIDYFGPQLIPSVCNCLTVLLSEQRKKEMHSESSSSHDIHTLDGIHLRDDIINSLEKQMTSMNLKCSK</sequence>
<dbReference type="Proteomes" id="UP000471633">
    <property type="component" value="Unassembled WGS sequence"/>
</dbReference>